<protein>
    <recommendedName>
        <fullName evidence="4">NAD-dependent epimerase/dehydratase domain-containing protein</fullName>
    </recommendedName>
</protein>
<dbReference type="EMBL" id="QGKV02000299">
    <property type="protein sequence ID" value="KAF3596373.1"/>
    <property type="molecule type" value="Genomic_DNA"/>
</dbReference>
<name>A0ABQ7EGK9_BRACR</name>
<sequence>MVGMSVQREADEDGKISRKEVSGHGGEGDIKDFGTCLMCWTCTKEKLLVLGGNGFVGSHVCKEALDCGLLSLALPDQVGLLYKSHGLPELHGIKVLVRSLQHVLGTRMFPLCYFQSYMASRYLLDHLNISSKTLPSYYLVLVY</sequence>
<reference evidence="2 3" key="1">
    <citation type="journal article" date="2020" name="BMC Genomics">
        <title>Intraspecific diversification of the crop wild relative Brassica cretica Lam. using demographic model selection.</title>
        <authorList>
            <person name="Kioukis A."/>
            <person name="Michalopoulou V.A."/>
            <person name="Briers L."/>
            <person name="Pirintsos S."/>
            <person name="Studholme D.J."/>
            <person name="Pavlidis P."/>
            <person name="Sarris P.F."/>
        </authorList>
    </citation>
    <scope>NUCLEOTIDE SEQUENCE [LARGE SCALE GENOMIC DNA]</scope>
    <source>
        <strain evidence="3">cv. PFS-1207/04</strain>
    </source>
</reference>
<evidence type="ECO:0000313" key="3">
    <source>
        <dbReference type="Proteomes" id="UP000266723"/>
    </source>
</evidence>
<gene>
    <name evidence="2" type="ORF">DY000_02024472</name>
</gene>
<feature type="region of interest" description="Disordered" evidence="1">
    <location>
        <begin position="1"/>
        <end position="25"/>
    </location>
</feature>
<accession>A0ABQ7EGK9</accession>
<evidence type="ECO:0000313" key="2">
    <source>
        <dbReference type="EMBL" id="KAF3596373.1"/>
    </source>
</evidence>
<keyword evidence="3" id="KW-1185">Reference proteome</keyword>
<evidence type="ECO:0008006" key="4">
    <source>
        <dbReference type="Google" id="ProtNLM"/>
    </source>
</evidence>
<proteinExistence type="predicted"/>
<feature type="compositionally biased region" description="Basic and acidic residues" evidence="1">
    <location>
        <begin position="13"/>
        <end position="25"/>
    </location>
</feature>
<comment type="caution">
    <text evidence="2">The sequence shown here is derived from an EMBL/GenBank/DDBJ whole genome shotgun (WGS) entry which is preliminary data.</text>
</comment>
<organism evidence="2 3">
    <name type="scientific">Brassica cretica</name>
    <name type="common">Mustard</name>
    <dbReference type="NCBI Taxonomy" id="69181"/>
    <lineage>
        <taxon>Eukaryota</taxon>
        <taxon>Viridiplantae</taxon>
        <taxon>Streptophyta</taxon>
        <taxon>Embryophyta</taxon>
        <taxon>Tracheophyta</taxon>
        <taxon>Spermatophyta</taxon>
        <taxon>Magnoliopsida</taxon>
        <taxon>eudicotyledons</taxon>
        <taxon>Gunneridae</taxon>
        <taxon>Pentapetalae</taxon>
        <taxon>rosids</taxon>
        <taxon>malvids</taxon>
        <taxon>Brassicales</taxon>
        <taxon>Brassicaceae</taxon>
        <taxon>Brassiceae</taxon>
        <taxon>Brassica</taxon>
    </lineage>
</organism>
<evidence type="ECO:0000256" key="1">
    <source>
        <dbReference type="SAM" id="MobiDB-lite"/>
    </source>
</evidence>
<dbReference type="Proteomes" id="UP000266723">
    <property type="component" value="Unassembled WGS sequence"/>
</dbReference>